<proteinExistence type="predicted"/>
<accession>A0A0F9QTL8</accession>
<dbReference type="AlphaFoldDB" id="A0A0F9QTL8"/>
<comment type="caution">
    <text evidence="1">The sequence shown here is derived from an EMBL/GenBank/DDBJ whole genome shotgun (WGS) entry which is preliminary data.</text>
</comment>
<evidence type="ECO:0000313" key="1">
    <source>
        <dbReference type="EMBL" id="KKN16461.1"/>
    </source>
</evidence>
<protein>
    <submittedName>
        <fullName evidence="1">Uncharacterized protein</fullName>
    </submittedName>
</protein>
<gene>
    <name evidence="1" type="ORF">LCGC14_0975700</name>
</gene>
<name>A0A0F9QTL8_9ZZZZ</name>
<sequence length="109" mass="12271">MTKCEGALSREQIEERRKNLTFIRENAPGDPVGDHLFTTTLLMQEEWLATVDALVAREGELVAALEPFVTHKPECAVKKFVMSQPPPARHWRCDCGLRAALAPREEKDA</sequence>
<reference evidence="1" key="1">
    <citation type="journal article" date="2015" name="Nature">
        <title>Complex archaea that bridge the gap between prokaryotes and eukaryotes.</title>
        <authorList>
            <person name="Spang A."/>
            <person name="Saw J.H."/>
            <person name="Jorgensen S.L."/>
            <person name="Zaremba-Niedzwiedzka K."/>
            <person name="Martijn J."/>
            <person name="Lind A.E."/>
            <person name="van Eijk R."/>
            <person name="Schleper C."/>
            <person name="Guy L."/>
            <person name="Ettema T.J."/>
        </authorList>
    </citation>
    <scope>NUCLEOTIDE SEQUENCE</scope>
</reference>
<organism evidence="1">
    <name type="scientific">marine sediment metagenome</name>
    <dbReference type="NCBI Taxonomy" id="412755"/>
    <lineage>
        <taxon>unclassified sequences</taxon>
        <taxon>metagenomes</taxon>
        <taxon>ecological metagenomes</taxon>
    </lineage>
</organism>
<dbReference type="EMBL" id="LAZR01003612">
    <property type="protein sequence ID" value="KKN16461.1"/>
    <property type="molecule type" value="Genomic_DNA"/>
</dbReference>